<accession>A0A097STC6</accession>
<dbReference type="InterPro" id="IPR015866">
    <property type="entry name" value="Ser-tRNA-synth_1_N"/>
</dbReference>
<dbReference type="CDD" id="cd00770">
    <property type="entry name" value="SerRS_core"/>
    <property type="match status" value="1"/>
</dbReference>
<keyword evidence="6 12" id="KW-0547">Nucleotide-binding</keyword>
<dbReference type="GO" id="GO:0004828">
    <property type="term" value="F:serine-tRNA ligase activity"/>
    <property type="evidence" value="ECO:0007669"/>
    <property type="project" value="UniProtKB-UniRule"/>
</dbReference>
<comment type="pathway">
    <text evidence="2 12">Aminoacyl-tRNA biosynthesis; selenocysteinyl-tRNA(Sec) biosynthesis; L-seryl-tRNA(Sec) from L-serine and tRNA(Sec): step 1/1.</text>
</comment>
<feature type="domain" description="Aminoacyl-transfer RNA synthetases class-II family profile" evidence="16">
    <location>
        <begin position="173"/>
        <end position="410"/>
    </location>
</feature>
<dbReference type="Gene3D" id="1.10.287.40">
    <property type="entry name" value="Serine-tRNA synthetase, tRNA binding domain"/>
    <property type="match status" value="1"/>
</dbReference>
<comment type="similarity">
    <text evidence="3 12">Belongs to the class-II aminoacyl-tRNA synthetase family. Type-1 seryl-tRNA synthetase subfamily.</text>
</comment>
<dbReference type="Gene3D" id="3.30.930.10">
    <property type="entry name" value="Bira Bifunctional Protein, Domain 2"/>
    <property type="match status" value="1"/>
</dbReference>
<dbReference type="PANTHER" id="PTHR43697">
    <property type="entry name" value="SERYL-TRNA SYNTHETASE"/>
    <property type="match status" value="1"/>
</dbReference>
<comment type="subunit">
    <text evidence="12">Homodimer. The tRNA molecule binds across the dimer.</text>
</comment>
<feature type="binding site" evidence="12 13">
    <location>
        <position position="286"/>
    </location>
    <ligand>
        <name>L-serine</name>
        <dbReference type="ChEBI" id="CHEBI:33384"/>
    </ligand>
</feature>
<dbReference type="NCBIfam" id="TIGR00414">
    <property type="entry name" value="serS"/>
    <property type="match status" value="1"/>
</dbReference>
<evidence type="ECO:0000256" key="13">
    <source>
        <dbReference type="PIRSR" id="PIRSR001529-1"/>
    </source>
</evidence>
<feature type="binding site" evidence="12">
    <location>
        <position position="385"/>
    </location>
    <ligand>
        <name>L-serine</name>
        <dbReference type="ChEBI" id="CHEBI:33384"/>
    </ligand>
</feature>
<evidence type="ECO:0000256" key="12">
    <source>
        <dbReference type="HAMAP-Rule" id="MF_00176"/>
    </source>
</evidence>
<dbReference type="InterPro" id="IPR042103">
    <property type="entry name" value="SerRS_1_N_sf"/>
</dbReference>
<evidence type="ECO:0000259" key="16">
    <source>
        <dbReference type="PROSITE" id="PS50862"/>
    </source>
</evidence>
<dbReference type="InterPro" id="IPR033729">
    <property type="entry name" value="SerRS_core"/>
</dbReference>
<dbReference type="EMBL" id="CP007711">
    <property type="protein sequence ID" value="AIV03848.1"/>
    <property type="molecule type" value="Genomic_DNA"/>
</dbReference>
<feature type="binding site" evidence="13">
    <location>
        <position position="383"/>
    </location>
    <ligand>
        <name>L-serine</name>
        <dbReference type="ChEBI" id="CHEBI:33384"/>
    </ligand>
</feature>
<dbReference type="SUPFAM" id="SSF46589">
    <property type="entry name" value="tRNA-binding arm"/>
    <property type="match status" value="1"/>
</dbReference>
<dbReference type="InterPro" id="IPR010978">
    <property type="entry name" value="tRNA-bd_arm"/>
</dbReference>
<comment type="function">
    <text evidence="12">Catalyzes the attachment of serine to tRNA(Ser). Is also able to aminoacylate tRNA(Sec) with serine, to form the misacylated tRNA L-seryl-tRNA(Sec), which will be further converted into selenocysteinyl-tRNA(Sec).</text>
</comment>
<dbReference type="PIRSF" id="PIRSF001529">
    <property type="entry name" value="Ser-tRNA-synth_IIa"/>
    <property type="match status" value="1"/>
</dbReference>
<dbReference type="AlphaFoldDB" id="A0A097STC6"/>
<evidence type="ECO:0000256" key="15">
    <source>
        <dbReference type="SAM" id="Coils"/>
    </source>
</evidence>
<keyword evidence="5 12" id="KW-0436">Ligase</keyword>
<dbReference type="KEGG" id="mgj:MGM1_4830"/>
<sequence>MIDVKLLRNDFTNTCKKLRQRNKRFEQLDEFNELDIKYRKLLTDIQNWNQIRNNESKKVASLVKNPTKKEELNKIQNQVKTLKLQIEKAEALAQEHEAKIREIMLSIPNIPDDSVVLGLDENDNKEIHRWGKARNFDFSPKAHWELGESLKLFDPARAIRLCGSRYNIYTGKGAKLIRALINFTLDFNSEHGFYELLPPVLIKPEALYGTGQLPKFDEDLYHMTEGLYLSPTGEVQMTNFYSGEILDYKNLPYRFTCNTSCFRSEAGSAGKDTKGVIRQHQFYKTEMVIISNKEDSYKEHEYMTRNAEMILEALELPYRRIILCTGDMGFSSAKTYDLEVWLPSYNAYKEISSCSNCVDFQARNMMLRYKDKDNKIEYCHTLNGSGLAIDRLWAAVVENYQQKDGSILIPKQLRKYFNNEEYIK</sequence>
<reference evidence="17 18" key="1">
    <citation type="journal article" date="2014" name="PLoS ONE">
        <title>An emerging Mycoplasma associated with trichomoniasis, vaginal infection and disease.</title>
        <authorList>
            <consortium name="Vaginal Microbiome Consortium"/>
            <person name="Fettweis J.M."/>
            <person name="Serrano M.G."/>
            <person name="Huang B."/>
            <person name="Brooks J.P."/>
            <person name="Glascock A.L."/>
            <person name="Sheth N.U."/>
            <person name="Strauss J.F.III."/>
            <person name="Jefferson K.K."/>
            <person name="Buck G.A."/>
        </authorList>
    </citation>
    <scope>NUCLEOTIDE SEQUENCE [LARGE SCALE GENOMIC DNA]</scope>
    <source>
        <strain evidence="17 18">VCU_M1</strain>
    </source>
</reference>
<dbReference type="Proteomes" id="UP000030066">
    <property type="component" value="Chromosome"/>
</dbReference>
<evidence type="ECO:0000313" key="17">
    <source>
        <dbReference type="EMBL" id="AIV03848.1"/>
    </source>
</evidence>
<feature type="binding site" evidence="12">
    <location>
        <begin position="232"/>
        <end position="234"/>
    </location>
    <ligand>
        <name>L-serine</name>
        <dbReference type="ChEBI" id="CHEBI:33384"/>
    </ligand>
</feature>
<organism evidence="17 18">
    <name type="scientific">Candidatus Malacoplasma girerdii</name>
    <dbReference type="NCBI Taxonomy" id="1318617"/>
    <lineage>
        <taxon>Bacteria</taxon>
        <taxon>Bacillati</taxon>
        <taxon>Mycoplasmatota</taxon>
        <taxon>Mycoplasmoidales</taxon>
        <taxon>Mycoplasmoidaceae</taxon>
        <taxon>Malacoplasma</taxon>
    </lineage>
</organism>
<evidence type="ECO:0000256" key="11">
    <source>
        <dbReference type="ARBA" id="ARBA00048823"/>
    </source>
</evidence>
<dbReference type="GO" id="GO:0006434">
    <property type="term" value="P:seryl-tRNA aminoacylation"/>
    <property type="evidence" value="ECO:0007669"/>
    <property type="project" value="UniProtKB-UniRule"/>
</dbReference>
<feature type="binding site" evidence="12 14">
    <location>
        <begin position="350"/>
        <end position="353"/>
    </location>
    <ligand>
        <name>ATP</name>
        <dbReference type="ChEBI" id="CHEBI:30616"/>
    </ligand>
</feature>
<feature type="binding site" evidence="13">
    <location>
        <position position="232"/>
    </location>
    <ligand>
        <name>L-serine</name>
        <dbReference type="ChEBI" id="CHEBI:33384"/>
    </ligand>
</feature>
<dbReference type="InterPro" id="IPR006195">
    <property type="entry name" value="aa-tRNA-synth_II"/>
</dbReference>
<evidence type="ECO:0000256" key="6">
    <source>
        <dbReference type="ARBA" id="ARBA00022741"/>
    </source>
</evidence>
<feature type="binding site" evidence="13">
    <location>
        <position position="263"/>
    </location>
    <ligand>
        <name>L-serine</name>
        <dbReference type="ChEBI" id="CHEBI:33384"/>
    </ligand>
</feature>
<proteinExistence type="inferred from homology"/>
<evidence type="ECO:0000256" key="4">
    <source>
        <dbReference type="ARBA" id="ARBA00022490"/>
    </source>
</evidence>
<dbReference type="PROSITE" id="PS50862">
    <property type="entry name" value="AA_TRNA_LIGASE_II"/>
    <property type="match status" value="1"/>
</dbReference>
<keyword evidence="9 12" id="KW-0030">Aminoacyl-tRNA synthetase</keyword>
<protein>
    <recommendedName>
        <fullName evidence="12">Serine--tRNA ligase</fullName>
        <ecNumber evidence="12">6.1.1.11</ecNumber>
    </recommendedName>
    <alternativeName>
        <fullName evidence="12">Seryl-tRNA synthetase</fullName>
        <shortName evidence="12">SerRS</shortName>
    </alternativeName>
    <alternativeName>
        <fullName evidence="12">Seryl-tRNA(Ser/Sec) synthetase</fullName>
    </alternativeName>
</protein>
<dbReference type="eggNOG" id="COG0172">
    <property type="taxonomic scope" value="Bacteria"/>
</dbReference>
<dbReference type="GO" id="GO:0005524">
    <property type="term" value="F:ATP binding"/>
    <property type="evidence" value="ECO:0007669"/>
    <property type="project" value="UniProtKB-UniRule"/>
</dbReference>
<feature type="binding site" evidence="12 14">
    <location>
        <begin position="263"/>
        <end position="265"/>
    </location>
    <ligand>
        <name>ATP</name>
        <dbReference type="ChEBI" id="CHEBI:30616"/>
    </ligand>
</feature>
<dbReference type="SUPFAM" id="SSF55681">
    <property type="entry name" value="Class II aaRS and biotin synthetases"/>
    <property type="match status" value="1"/>
</dbReference>
<evidence type="ECO:0000256" key="9">
    <source>
        <dbReference type="ARBA" id="ARBA00023146"/>
    </source>
</evidence>
<comment type="catalytic activity">
    <reaction evidence="11 12">
        <text>tRNA(Ser) + L-serine + ATP = L-seryl-tRNA(Ser) + AMP + diphosphate + H(+)</text>
        <dbReference type="Rhea" id="RHEA:12292"/>
        <dbReference type="Rhea" id="RHEA-COMP:9669"/>
        <dbReference type="Rhea" id="RHEA-COMP:9703"/>
        <dbReference type="ChEBI" id="CHEBI:15378"/>
        <dbReference type="ChEBI" id="CHEBI:30616"/>
        <dbReference type="ChEBI" id="CHEBI:33019"/>
        <dbReference type="ChEBI" id="CHEBI:33384"/>
        <dbReference type="ChEBI" id="CHEBI:78442"/>
        <dbReference type="ChEBI" id="CHEBI:78533"/>
        <dbReference type="ChEBI" id="CHEBI:456215"/>
        <dbReference type="EC" id="6.1.1.11"/>
    </reaction>
</comment>
<dbReference type="UniPathway" id="UPA00906">
    <property type="reaction ID" value="UER00895"/>
</dbReference>
<dbReference type="GO" id="GO:0016260">
    <property type="term" value="P:selenocysteine biosynthetic process"/>
    <property type="evidence" value="ECO:0007669"/>
    <property type="project" value="UniProtKB-UniRule"/>
</dbReference>
<evidence type="ECO:0000256" key="2">
    <source>
        <dbReference type="ARBA" id="ARBA00005045"/>
    </source>
</evidence>
<comment type="domain">
    <text evidence="12">Consists of two distinct domains, a catalytic core and a N-terminal extension that is involved in tRNA binding.</text>
</comment>
<dbReference type="HAMAP" id="MF_00176">
    <property type="entry name" value="Ser_tRNA_synth_type1"/>
    <property type="match status" value="1"/>
</dbReference>
<dbReference type="InterPro" id="IPR045864">
    <property type="entry name" value="aa-tRNA-synth_II/BPL/LPL"/>
</dbReference>
<evidence type="ECO:0000313" key="18">
    <source>
        <dbReference type="Proteomes" id="UP000030066"/>
    </source>
</evidence>
<comment type="subcellular location">
    <subcellularLocation>
        <location evidence="1 12">Cytoplasm</location>
    </subcellularLocation>
</comment>
<keyword evidence="15" id="KW-0175">Coiled coil</keyword>
<dbReference type="EC" id="6.1.1.11" evidence="12"/>
<evidence type="ECO:0000256" key="1">
    <source>
        <dbReference type="ARBA" id="ARBA00004496"/>
    </source>
</evidence>
<dbReference type="Pfam" id="PF02403">
    <property type="entry name" value="Seryl_tRNA_N"/>
    <property type="match status" value="1"/>
</dbReference>
<evidence type="ECO:0000256" key="5">
    <source>
        <dbReference type="ARBA" id="ARBA00022598"/>
    </source>
</evidence>
<dbReference type="Pfam" id="PF00587">
    <property type="entry name" value="tRNA-synt_2b"/>
    <property type="match status" value="1"/>
</dbReference>
<feature type="coiled-coil region" evidence="15">
    <location>
        <begin position="65"/>
        <end position="106"/>
    </location>
</feature>
<evidence type="ECO:0000256" key="14">
    <source>
        <dbReference type="PIRSR" id="PIRSR001529-2"/>
    </source>
</evidence>
<keyword evidence="8 12" id="KW-0648">Protein biosynthesis</keyword>
<gene>
    <name evidence="12 17" type="primary">serS</name>
    <name evidence="17" type="ORF">MGM1_4830</name>
</gene>
<dbReference type="PANTHER" id="PTHR43697:SF1">
    <property type="entry name" value="SERINE--TRNA LIGASE"/>
    <property type="match status" value="1"/>
</dbReference>
<name>A0A097STC6_9BACT</name>
<dbReference type="InterPro" id="IPR002314">
    <property type="entry name" value="aa-tRNA-synt_IIb"/>
</dbReference>
<comment type="caution">
    <text evidence="12">Lacks conserved residue(s) required for the propagation of feature annotation.</text>
</comment>
<dbReference type="GO" id="GO:0005737">
    <property type="term" value="C:cytoplasm"/>
    <property type="evidence" value="ECO:0007669"/>
    <property type="project" value="UniProtKB-SubCell"/>
</dbReference>
<evidence type="ECO:0000256" key="10">
    <source>
        <dbReference type="ARBA" id="ARBA00047929"/>
    </source>
</evidence>
<evidence type="ECO:0000256" key="3">
    <source>
        <dbReference type="ARBA" id="ARBA00010728"/>
    </source>
</evidence>
<keyword evidence="7 12" id="KW-0067">ATP-binding</keyword>
<dbReference type="PRINTS" id="PR00981">
    <property type="entry name" value="TRNASYNTHSER"/>
</dbReference>
<dbReference type="InterPro" id="IPR002317">
    <property type="entry name" value="Ser-tRNA-ligase_type_1"/>
</dbReference>
<dbReference type="STRING" id="1318617.MGM1_4830"/>
<keyword evidence="4 12" id="KW-0963">Cytoplasm</keyword>
<comment type="catalytic activity">
    <reaction evidence="10 12">
        <text>tRNA(Sec) + L-serine + ATP = L-seryl-tRNA(Sec) + AMP + diphosphate + H(+)</text>
        <dbReference type="Rhea" id="RHEA:42580"/>
        <dbReference type="Rhea" id="RHEA-COMP:9742"/>
        <dbReference type="Rhea" id="RHEA-COMP:10128"/>
        <dbReference type="ChEBI" id="CHEBI:15378"/>
        <dbReference type="ChEBI" id="CHEBI:30616"/>
        <dbReference type="ChEBI" id="CHEBI:33019"/>
        <dbReference type="ChEBI" id="CHEBI:33384"/>
        <dbReference type="ChEBI" id="CHEBI:78442"/>
        <dbReference type="ChEBI" id="CHEBI:78533"/>
        <dbReference type="ChEBI" id="CHEBI:456215"/>
        <dbReference type="EC" id="6.1.1.11"/>
    </reaction>
</comment>
<evidence type="ECO:0000256" key="8">
    <source>
        <dbReference type="ARBA" id="ARBA00022917"/>
    </source>
</evidence>
<keyword evidence="18" id="KW-1185">Reference proteome</keyword>
<dbReference type="HOGENOM" id="CLU_023797_1_1_14"/>
<evidence type="ECO:0000256" key="7">
    <source>
        <dbReference type="ARBA" id="ARBA00022840"/>
    </source>
</evidence>